<dbReference type="EMBL" id="GBRH01200823">
    <property type="protein sequence ID" value="JAD97072.1"/>
    <property type="molecule type" value="Transcribed_RNA"/>
</dbReference>
<evidence type="ECO:0000313" key="1">
    <source>
        <dbReference type="EMBL" id="JAD97072.1"/>
    </source>
</evidence>
<sequence length="56" mass="6280">MPAADFASFEGECLNLLCEAPRCSWRVWLTLRLATKVNCQMPSLSFIAVRGRVSYA</sequence>
<dbReference type="AlphaFoldDB" id="A0A0A9EM10"/>
<reference evidence="1" key="2">
    <citation type="journal article" date="2015" name="Data Brief">
        <title>Shoot transcriptome of the giant reed, Arundo donax.</title>
        <authorList>
            <person name="Barrero R.A."/>
            <person name="Guerrero F.D."/>
            <person name="Moolhuijzen P."/>
            <person name="Goolsby J.A."/>
            <person name="Tidwell J."/>
            <person name="Bellgard S.E."/>
            <person name="Bellgard M.I."/>
        </authorList>
    </citation>
    <scope>NUCLEOTIDE SEQUENCE</scope>
    <source>
        <tissue evidence="1">Shoot tissue taken approximately 20 cm above the soil surface</tissue>
    </source>
</reference>
<name>A0A0A9EM10_ARUDO</name>
<organism evidence="1">
    <name type="scientific">Arundo donax</name>
    <name type="common">Giant reed</name>
    <name type="synonym">Donax arundinaceus</name>
    <dbReference type="NCBI Taxonomy" id="35708"/>
    <lineage>
        <taxon>Eukaryota</taxon>
        <taxon>Viridiplantae</taxon>
        <taxon>Streptophyta</taxon>
        <taxon>Embryophyta</taxon>
        <taxon>Tracheophyta</taxon>
        <taxon>Spermatophyta</taxon>
        <taxon>Magnoliopsida</taxon>
        <taxon>Liliopsida</taxon>
        <taxon>Poales</taxon>
        <taxon>Poaceae</taxon>
        <taxon>PACMAD clade</taxon>
        <taxon>Arundinoideae</taxon>
        <taxon>Arundineae</taxon>
        <taxon>Arundo</taxon>
    </lineage>
</organism>
<proteinExistence type="predicted"/>
<reference evidence="1" key="1">
    <citation type="submission" date="2014-09" db="EMBL/GenBank/DDBJ databases">
        <authorList>
            <person name="Magalhaes I.L.F."/>
            <person name="Oliveira U."/>
            <person name="Santos F.R."/>
            <person name="Vidigal T.H.D.A."/>
            <person name="Brescovit A.D."/>
            <person name="Santos A.J."/>
        </authorList>
    </citation>
    <scope>NUCLEOTIDE SEQUENCE</scope>
    <source>
        <tissue evidence="1">Shoot tissue taken approximately 20 cm above the soil surface</tissue>
    </source>
</reference>
<accession>A0A0A9EM10</accession>
<protein>
    <submittedName>
        <fullName evidence="1">Uncharacterized protein</fullName>
    </submittedName>
</protein>